<reference evidence="1 2" key="1">
    <citation type="submission" date="2018-02" db="EMBL/GenBank/DDBJ databases">
        <title>Whole genome sequencing of endophytic bacterium.</title>
        <authorList>
            <person name="Eedara R."/>
            <person name="Podile A.R."/>
        </authorList>
    </citation>
    <scope>NUCLEOTIDE SEQUENCE [LARGE SCALE GENOMIC DNA]</scope>
    <source>
        <strain evidence="1 2">RP1T</strain>
    </source>
</reference>
<dbReference type="AlphaFoldDB" id="A0A2S9QC80"/>
<evidence type="ECO:0000313" key="2">
    <source>
        <dbReference type="Proteomes" id="UP000237682"/>
    </source>
</evidence>
<dbReference type="Proteomes" id="UP000237682">
    <property type="component" value="Unassembled WGS sequence"/>
</dbReference>
<dbReference type="OrthoDB" id="8250402at2"/>
<protein>
    <submittedName>
        <fullName evidence="1">Uncharacterized protein</fullName>
    </submittedName>
</protein>
<evidence type="ECO:0000313" key="1">
    <source>
        <dbReference type="EMBL" id="PRH86920.1"/>
    </source>
</evidence>
<accession>A0A2S9QC80</accession>
<comment type="caution">
    <text evidence="1">The sequence shown here is derived from an EMBL/GenBank/DDBJ whole genome shotgun (WGS) entry which is preliminary data.</text>
</comment>
<proteinExistence type="predicted"/>
<gene>
    <name evidence="1" type="ORF">C5L14_16675</name>
</gene>
<dbReference type="EMBL" id="PUEJ01000005">
    <property type="protein sequence ID" value="PRH86920.1"/>
    <property type="molecule type" value="Genomic_DNA"/>
</dbReference>
<keyword evidence="2" id="KW-1185">Reference proteome</keyword>
<dbReference type="RefSeq" id="WP_105863142.1">
    <property type="nucleotide sequence ID" value="NZ_PUEJ01000005.1"/>
</dbReference>
<name>A0A2S9QC80_9HYPH</name>
<organism evidence="1 2">
    <name type="scientific">Labrys okinawensis</name>
    <dbReference type="NCBI Taxonomy" id="346911"/>
    <lineage>
        <taxon>Bacteria</taxon>
        <taxon>Pseudomonadati</taxon>
        <taxon>Pseudomonadota</taxon>
        <taxon>Alphaproteobacteria</taxon>
        <taxon>Hyphomicrobiales</taxon>
        <taxon>Xanthobacteraceae</taxon>
        <taxon>Labrys</taxon>
    </lineage>
</organism>
<sequence>MSDEILKFDFSSFHRMADRLGVAAKQLPYALSRALNESAFASRSAIIQEWPSHVKAKNPAFIGWALGVEKSNKHNLRVAITDARSQGRGHLFLHATGGTKSSRGRLAIPSLNVRRGRTGVVSGQRPKNLRRSFRRGDVVYAVTGRGKRKKLKLMYTLKTGAQIKKDMPFFEIFRETMTREMQQRAPKAMLEAMKTAIRK</sequence>